<proteinExistence type="predicted"/>
<dbReference type="Gene3D" id="3.40.50.1220">
    <property type="entry name" value="TPP-binding domain"/>
    <property type="match status" value="1"/>
</dbReference>
<evidence type="ECO:0000313" key="1">
    <source>
        <dbReference type="EMBL" id="GAB91541.1"/>
    </source>
</evidence>
<reference evidence="1 2" key="1">
    <citation type="submission" date="2012-08" db="EMBL/GenBank/DDBJ databases">
        <title>Whole genome shotgun sequence of Gordonia rhizosphera NBRC 16068.</title>
        <authorList>
            <person name="Takarada H."/>
            <person name="Isaki S."/>
            <person name="Hosoyama A."/>
            <person name="Tsuchikane K."/>
            <person name="Katsumata H."/>
            <person name="Baba S."/>
            <person name="Ohji S."/>
            <person name="Yamazaki S."/>
            <person name="Fujita N."/>
        </authorList>
    </citation>
    <scope>NUCLEOTIDE SEQUENCE [LARGE SCALE GENOMIC DNA]</scope>
    <source>
        <strain evidence="1 2">NBRC 16068</strain>
    </source>
</reference>
<name>K6WCS4_9ACTN</name>
<organism evidence="1 2">
    <name type="scientific">Gordonia rhizosphera NBRC 16068</name>
    <dbReference type="NCBI Taxonomy" id="1108045"/>
    <lineage>
        <taxon>Bacteria</taxon>
        <taxon>Bacillati</taxon>
        <taxon>Actinomycetota</taxon>
        <taxon>Actinomycetes</taxon>
        <taxon>Mycobacteriales</taxon>
        <taxon>Gordoniaceae</taxon>
        <taxon>Gordonia</taxon>
    </lineage>
</organism>
<keyword evidence="2" id="KW-1185">Reference proteome</keyword>
<sequence length="503" mass="54959">MNDTHEPGHLFVLHGRIENLDVDAVIIPTDSDFRVEPHWHPITGDPRQAKPDGWGWELGFGQSRADDAVWFLSVFDDDAVEGEHLGKRVQRTVRAIVMAGLTAAESRAVPRIAIPVLGIGYGGQGAHRGRVLDTLLHALLHSVGQHGVDIVLVTPDRSVFSAAQHRRRSMSDMGATPLPWVLPDDALDEARRLGRLARDGHLALFLGAGVSMAAGLPSWDQLLQMIADRAGVDLEPMKKLGSLDTAELLKHAVEPQVLGEVVAEILGTPTKISLAHGLLAGLGAHEAISTNYDGLVELAVSQTGHRAPSVLPWEPVEVGRPWLLKLHGDLRKPESIVLTRRDFVLFDARSRPAGSLLQATLMTKHLLIVGASLADDNVIRLAMEVDEYLRTNGTEARQGTFIDVSGHAARQQLWTRQFDWFICAGAETKDRVRQMEIFLDVVAAYAATDASWLLDDRFAGLLSRDERRIVERVRDALDEVPSGANGLLAPLESIREALGGRAE</sequence>
<dbReference type="eggNOG" id="COG0846">
    <property type="taxonomic scope" value="Bacteria"/>
</dbReference>
<gene>
    <name evidence="1" type="ORF">GORHZ_136_00040</name>
</gene>
<dbReference type="Proteomes" id="UP000008363">
    <property type="component" value="Unassembled WGS sequence"/>
</dbReference>
<dbReference type="STRING" id="1108045.GORHZ_136_00040"/>
<dbReference type="EMBL" id="BAHC01000136">
    <property type="protein sequence ID" value="GAB91541.1"/>
    <property type="molecule type" value="Genomic_DNA"/>
</dbReference>
<dbReference type="SUPFAM" id="SSF52467">
    <property type="entry name" value="DHS-like NAD/FAD-binding domain"/>
    <property type="match status" value="1"/>
</dbReference>
<protein>
    <submittedName>
        <fullName evidence="1">Uncharacterized protein</fullName>
    </submittedName>
</protein>
<dbReference type="InterPro" id="IPR029035">
    <property type="entry name" value="DHS-like_NAD/FAD-binding_dom"/>
</dbReference>
<dbReference type="RefSeq" id="WP_006335102.1">
    <property type="nucleotide sequence ID" value="NZ_BAHC01000136.1"/>
</dbReference>
<dbReference type="Pfam" id="PF13289">
    <property type="entry name" value="SIR2_2"/>
    <property type="match status" value="1"/>
</dbReference>
<accession>K6WCS4</accession>
<comment type="caution">
    <text evidence="1">The sequence shown here is derived from an EMBL/GenBank/DDBJ whole genome shotgun (WGS) entry which is preliminary data.</text>
</comment>
<dbReference type="AlphaFoldDB" id="K6WCS4"/>
<evidence type="ECO:0000313" key="2">
    <source>
        <dbReference type="Proteomes" id="UP000008363"/>
    </source>
</evidence>